<organism evidence="1 2">
    <name type="scientific">Periconia digitata</name>
    <dbReference type="NCBI Taxonomy" id="1303443"/>
    <lineage>
        <taxon>Eukaryota</taxon>
        <taxon>Fungi</taxon>
        <taxon>Dikarya</taxon>
        <taxon>Ascomycota</taxon>
        <taxon>Pezizomycotina</taxon>
        <taxon>Dothideomycetes</taxon>
        <taxon>Pleosporomycetidae</taxon>
        <taxon>Pleosporales</taxon>
        <taxon>Massarineae</taxon>
        <taxon>Periconiaceae</taxon>
        <taxon>Periconia</taxon>
    </lineage>
</organism>
<protein>
    <submittedName>
        <fullName evidence="1">Uncharacterized protein</fullName>
    </submittedName>
</protein>
<dbReference type="Proteomes" id="UP001152607">
    <property type="component" value="Unassembled WGS sequence"/>
</dbReference>
<dbReference type="AlphaFoldDB" id="A0A9W4XE95"/>
<sequence>MQLGRLNNLLHPSIIAAVQRNCPQLPYTYIFSSIQPLTSSPIRMTSASSSTISSLSFGLGSEIAETEPSPLGPSSPDVIGATVVLATSARQGQTPTRWTSAMIKALLEGLLGHSRNERTGRRGRPIDNTVWPRVRRSVQAVSQDILVLCFDCRRKADQCRKRWDIWQKMMAQPGFGVNQDGRITAPSDILEAYLRLNFEARALVSRPLQHVGLHRQLFGLSREMGSQTQPIPLDYLPTLPQGSRDVAGVWAGTAGPASSFLDAHLGTRGELALEKLVNSVESMAEAMDRLCSHQIDSQELAISTFLDEYGELTHNVKEYVCHVFQNQFESKRFVTYNVADRGAFLTRFILLGVQTGKITRVEADMSLDVINLH</sequence>
<accession>A0A9W4XE95</accession>
<reference evidence="1" key="1">
    <citation type="submission" date="2023-01" db="EMBL/GenBank/DDBJ databases">
        <authorList>
            <person name="Van Ghelder C."/>
            <person name="Rancurel C."/>
        </authorList>
    </citation>
    <scope>NUCLEOTIDE SEQUENCE</scope>
    <source>
        <strain evidence="1">CNCM I-4278</strain>
    </source>
</reference>
<dbReference type="EMBL" id="CAOQHR010000001">
    <property type="protein sequence ID" value="CAI6270504.1"/>
    <property type="molecule type" value="Genomic_DNA"/>
</dbReference>
<gene>
    <name evidence="1" type="ORF">PDIGIT_LOCUS1705</name>
</gene>
<keyword evidence="2" id="KW-1185">Reference proteome</keyword>
<evidence type="ECO:0000313" key="2">
    <source>
        <dbReference type="Proteomes" id="UP001152607"/>
    </source>
</evidence>
<evidence type="ECO:0000313" key="1">
    <source>
        <dbReference type="EMBL" id="CAI6270504.1"/>
    </source>
</evidence>
<comment type="caution">
    <text evidence="1">The sequence shown here is derived from an EMBL/GenBank/DDBJ whole genome shotgun (WGS) entry which is preliminary data.</text>
</comment>
<name>A0A9W4XE95_9PLEO</name>
<proteinExistence type="predicted"/>